<evidence type="ECO:0000313" key="13">
    <source>
        <dbReference type="Proteomes" id="UP000751190"/>
    </source>
</evidence>
<feature type="transmembrane region" description="Helical" evidence="10">
    <location>
        <begin position="61"/>
        <end position="82"/>
    </location>
</feature>
<sequence length="2687" mass="282070">MLVDVMTIVLLHTGRALYALSGYEQLFVYAQIPRLTRVVDLGAHVQALNSNLATNVTFLSVFKFGLVLLSVPHWIACLWLLVSPWGPDGHRRVDLPAWPAQIAVLSNNPSIDPNVLSDGERYLIATHMSYAGLAGLGYEILFTRVGEMLLVMLVALAQIVFYAFVLGTLFNYLVRTDENTVAFKSLLKAVDEFALERKLPAPLVGRIVTHFRFQHSKQSSATDRIFAQMPRTLQTEVASAQYAREVGATWVFHGVTPQFLNAIVLQLRERYMPPRGTVFRKGDGSLELLWCVGGTLHVRKGDALITTIRADIGPGQVVGELAFFAGIPQPYTVQASARSEVTLVVLPALGYDEIVASYPEQLETIMVTVLRKFGLNVNGSDYGAQGGALGEGPRDKEEEEEFNELREAVRVVIIARNEERLAQMAAAVRQGDVESIKALCAAGFDANMGDYDSRTALHVAAASGHLAVVTLLLELDADVQRFDRWNDSPIRVALEGRHGAVVEALRAHGAVLHFDHPAMRLHAAVRAADMNHIALLLQARVDVNAGDHDRRTALHIAAADGNVRIAEHLISALADVNASDRWGLRPIDEAIDAQQMVVTQLLLRSSARPDAAAVAPKLRAACMRADVSALHFFINTGLPLPALVAAAPHYDGRTALHYAALSGSDSTASLLIGALLDVNACDGWGRPALADALEISDEISALLLRAGASLPANLAQQEHLAAALERARAVDVYPLMRLLLNLHKVEGAVHSLRTLWHDAFASARALSKGEKDRRQNEHDALIELLTHHLELDETQAAIVVIELYTAASRLVSPDVVIGRHAAHASSDTFDGKPRLFASASACAQLRSGSPLALLSFCAAVQSELHSAQRRTARSRNASRTRVGGGSGTLSGRVIAQAASAIDASRAPGATADGTGGLAALSGGALRLSGSGHAGERVESEPVYISELGVALLFLAPSFARAICTPPTPRPPPPTDTPAAPTDGRPSPSVRRSVRVSLKMAACTAASFSRPSARRSAEGRDDHAAMLPPVSPPPAVPGASLAARATLTRAASVVDAVADPVAAREPEAGVSGGEGAGIGAATSAQQLPTNGPDGVSWVDRVRRSSWTNKQSPSGAASKYRSRKTSLLEQTVSSMPDGNAGGGRSAWAAKGGLSALREAAAMISTIFDAFDTDRADVLELRALRHAQGALAAGEHRGRGSVGAAGARAGGKGARGGDGSGGTELNALYTTLARTARALAPAAPELAARVAVSARRGSGSVSRSPGVAQREASVRAGGSPGVPRHGDAPGAAGRGGSPSVPRQGSCVGGSSQTGSCIGARPQSGSCVGGSSQTGSCIGSTWRRASCRLLAQQSSVEPQPAKADEDAESRASPSPSGSVRFARAPRALDKLQFLAGVATWVACTRLEDADAAAHASGEDGADAARRDEREPADRGGTGGVGADETVRGPALALDKLRDLEGSGTDETPAAALTTAAAETAAAAGLRAALASAGAFHAIAQSIELRLSTQRLAPADRPSAAELLPIVHHALTVPPLCKPRTLADFFARELGIELLPGADSAAAAAIASSAAEAEAPTWRALARLLTEAAQSVGTLGRAGALTRAAADGADGVGGALAGAGGGAGGDSHAKPWFILSVSSRAHHRLHGAFVLLVFVDCVALPCVLAFIRYAAQMPWLRPAALCIDCVYWLLIVVRLHTSFINSKSVEVTDPRECRSAYLAGAFALDVLGCLPINLAALSGGASVLLFFQFRLLRFVNVRYAVRAYRSWQRTLVDDSLGSGVLSMLFLLSLLLHLLACTLEAFAIAPISTYGGRNWLSAYQARRQDVQGRPLDAYVSAEEGLLDNYLSALLLAMQLLTAMGVEQLPQNLHEFGLYIAVMLINLTFFAYVVGQLSTIVMRQDDEVVSKRAQLELVNGYIASIRVPKELKGRLTKLFRARLKSTSLSSVSAEVIYQRLPMELQIEVAAHTYRAIVVAASLLRGTSAPFIDRLSSLLTERTLDAETVVFQAAAACDELFFVATGALQVYDEAEGGSTDNVEISASFGVGETLDDVAFIFNIRHVSSARTAPDGATKLFVLHRRGWLELLKTFPGQEDIIMENAISAHEGDARGNATARSARSHAAASEGGGAAGAARSEYGSAVSVAHGGRDAGEDRLQAVVTAAKRKRADLYHTRLCSACARAELGAAKRVLASSAADVNARGPNKRTALHLGACGGSVPLVRLLLAARAEVNATDARGSTPLTDALDSGHADVASLLARHGGVRGASVDAPERMCQAPRRPDGVERLRSLAAFGGDLGARNAQGRTALHVAAAEGRLPCVEFLVQANVNVNAADALQRTPLREACIARHDACADALLARGAHLGRAFDAGLHLNQAVFQNDTAHLARLIRCRCSVNSADDFGRTPLHVAVSRKRVSAVHHLLQLPAEVGANINAEDVYGHTAYDDAERVEAGTEPRVLCTLVRAAGGVPGSGVRRAHAQGVRGAGLEEGRIAKWEAFLLAEEARLSDAREIEGWVRDEALAVVELRSLVDRGVTLERDEGSVLADRAPELFESVQAFADAQRAQLLIARRALETVRAWAAGGDADTSARGVATAGMKGAGRVDGKSADFYAPLVAKLNELVAVHESDEASATNPLVRLQQTTFRLAPSTHLVHANASVAKGAAPSNSPAGAPASSAPGAGARAGPDGVAAPAGSS</sequence>
<dbReference type="SUPFAM" id="SSF81324">
    <property type="entry name" value="Voltage-gated potassium channels"/>
    <property type="match status" value="1"/>
</dbReference>
<comment type="similarity">
    <text evidence="2">Belongs to the potassium channel family. Plant (TC 1.A.1.4) subfamily.</text>
</comment>
<feature type="domain" description="Cyclic nucleotide-binding" evidence="11">
    <location>
        <begin position="251"/>
        <end position="372"/>
    </location>
</feature>
<evidence type="ECO:0000256" key="10">
    <source>
        <dbReference type="SAM" id="Phobius"/>
    </source>
</evidence>
<evidence type="ECO:0000256" key="3">
    <source>
        <dbReference type="ARBA" id="ARBA00022448"/>
    </source>
</evidence>
<feature type="region of interest" description="Disordered" evidence="9">
    <location>
        <begin position="1349"/>
        <end position="1376"/>
    </location>
</feature>
<feature type="region of interest" description="Disordered" evidence="9">
    <location>
        <begin position="1195"/>
        <end position="1218"/>
    </location>
</feature>
<evidence type="ECO:0000313" key="12">
    <source>
        <dbReference type="EMBL" id="KAG8459689.1"/>
    </source>
</evidence>
<proteinExistence type="inferred from homology"/>
<accession>A0A8J5X996</accession>
<gene>
    <name evidence="12" type="ORF">KFE25_003141</name>
</gene>
<evidence type="ECO:0000259" key="11">
    <source>
        <dbReference type="PROSITE" id="PS50042"/>
    </source>
</evidence>
<dbReference type="Pfam" id="PF00520">
    <property type="entry name" value="Ion_trans"/>
    <property type="match status" value="1"/>
</dbReference>
<dbReference type="SUPFAM" id="SSF51206">
    <property type="entry name" value="cAMP-binding domain-like"/>
    <property type="match status" value="2"/>
</dbReference>
<feature type="compositionally biased region" description="Basic and acidic residues" evidence="9">
    <location>
        <begin position="1014"/>
        <end position="1023"/>
    </location>
</feature>
<dbReference type="InterPro" id="IPR014710">
    <property type="entry name" value="RmlC-like_jellyroll"/>
</dbReference>
<dbReference type="Proteomes" id="UP000751190">
    <property type="component" value="Unassembled WGS sequence"/>
</dbReference>
<dbReference type="GO" id="GO:0016020">
    <property type="term" value="C:membrane"/>
    <property type="evidence" value="ECO:0007669"/>
    <property type="project" value="UniProtKB-SubCell"/>
</dbReference>
<feature type="region of interest" description="Disordered" evidence="9">
    <location>
        <begin position="1008"/>
        <end position="1032"/>
    </location>
</feature>
<keyword evidence="13" id="KW-1185">Reference proteome</keyword>
<protein>
    <recommendedName>
        <fullName evidence="11">Cyclic nucleotide-binding domain-containing protein</fullName>
    </recommendedName>
</protein>
<dbReference type="InterPro" id="IPR036770">
    <property type="entry name" value="Ankyrin_rpt-contain_sf"/>
</dbReference>
<dbReference type="Gene3D" id="1.10.287.70">
    <property type="match status" value="1"/>
</dbReference>
<feature type="region of interest" description="Disordered" evidence="9">
    <location>
        <begin position="2101"/>
        <end position="2123"/>
    </location>
</feature>
<name>A0A8J5X996_DIALT</name>
<keyword evidence="3" id="KW-0813">Transport</keyword>
<feature type="transmembrane region" description="Helical" evidence="10">
    <location>
        <begin position="1779"/>
        <end position="1801"/>
    </location>
</feature>
<dbReference type="CDD" id="cd00038">
    <property type="entry name" value="CAP_ED"/>
    <property type="match status" value="2"/>
</dbReference>
<keyword evidence="7 10" id="KW-0472">Membrane</keyword>
<feature type="repeat" description="ANK" evidence="8">
    <location>
        <begin position="2196"/>
        <end position="2228"/>
    </location>
</feature>
<dbReference type="Pfam" id="PF00023">
    <property type="entry name" value="Ank"/>
    <property type="match status" value="2"/>
</dbReference>
<feature type="repeat" description="ANK" evidence="8">
    <location>
        <begin position="651"/>
        <end position="683"/>
    </location>
</feature>
<evidence type="ECO:0000256" key="4">
    <source>
        <dbReference type="ARBA" id="ARBA00022692"/>
    </source>
</evidence>
<dbReference type="PROSITE" id="PS50297">
    <property type="entry name" value="ANK_REP_REGION"/>
    <property type="match status" value="6"/>
</dbReference>
<keyword evidence="6" id="KW-0406">Ion transport</keyword>
<keyword evidence="4 10" id="KW-0812">Transmembrane</keyword>
<feature type="compositionally biased region" description="Low complexity" evidence="9">
    <location>
        <begin position="976"/>
        <end position="992"/>
    </location>
</feature>
<feature type="compositionally biased region" description="Gly residues" evidence="9">
    <location>
        <begin position="1197"/>
        <end position="1218"/>
    </location>
</feature>
<dbReference type="SMART" id="SM00100">
    <property type="entry name" value="cNMP"/>
    <property type="match status" value="2"/>
</dbReference>
<dbReference type="InterPro" id="IPR045319">
    <property type="entry name" value="KAT/AKT"/>
</dbReference>
<feature type="repeat" description="ANK" evidence="8">
    <location>
        <begin position="2393"/>
        <end position="2429"/>
    </location>
</feature>
<evidence type="ECO:0000256" key="6">
    <source>
        <dbReference type="ARBA" id="ARBA00023065"/>
    </source>
</evidence>
<keyword evidence="5 10" id="KW-1133">Transmembrane helix</keyword>
<comment type="subcellular location">
    <subcellularLocation>
        <location evidence="1">Membrane</location>
        <topology evidence="1">Multi-pass membrane protein</topology>
    </subcellularLocation>
</comment>
<feature type="domain" description="Cyclic nucleotide-binding" evidence="11">
    <location>
        <begin position="1971"/>
        <end position="2079"/>
    </location>
</feature>
<feature type="compositionally biased region" description="Basic and acidic residues" evidence="9">
    <location>
        <begin position="1418"/>
        <end position="1429"/>
    </location>
</feature>
<dbReference type="Gene3D" id="1.25.40.20">
    <property type="entry name" value="Ankyrin repeat-containing domain"/>
    <property type="match status" value="6"/>
</dbReference>
<dbReference type="EMBL" id="JAGTXO010000038">
    <property type="protein sequence ID" value="KAG8459689.1"/>
    <property type="molecule type" value="Genomic_DNA"/>
</dbReference>
<feature type="repeat" description="ANK" evidence="8">
    <location>
        <begin position="452"/>
        <end position="484"/>
    </location>
</feature>
<dbReference type="InterPro" id="IPR005821">
    <property type="entry name" value="Ion_trans_dom"/>
</dbReference>
<feature type="region of interest" description="Disordered" evidence="9">
    <location>
        <begin position="1410"/>
        <end position="1443"/>
    </location>
</feature>
<feature type="compositionally biased region" description="Polar residues" evidence="9">
    <location>
        <begin position="1103"/>
        <end position="1113"/>
    </location>
</feature>
<dbReference type="PANTHER" id="PTHR45743">
    <property type="entry name" value="POTASSIUM CHANNEL AKT1"/>
    <property type="match status" value="1"/>
</dbReference>
<dbReference type="Gene3D" id="1.10.287.630">
    <property type="entry name" value="Helix hairpin bin"/>
    <property type="match status" value="1"/>
</dbReference>
<feature type="region of interest" description="Disordered" evidence="9">
    <location>
        <begin position="868"/>
        <end position="888"/>
    </location>
</feature>
<dbReference type="InterPro" id="IPR000595">
    <property type="entry name" value="cNMP-bd_dom"/>
</dbReference>
<dbReference type="SMART" id="SM00248">
    <property type="entry name" value="ANK"/>
    <property type="match status" value="13"/>
</dbReference>
<feature type="repeat" description="ANK" evidence="8">
    <location>
        <begin position="549"/>
        <end position="581"/>
    </location>
</feature>
<feature type="transmembrane region" description="Helical" evidence="10">
    <location>
        <begin position="1865"/>
        <end position="1884"/>
    </location>
</feature>
<feature type="region of interest" description="Disordered" evidence="9">
    <location>
        <begin position="963"/>
        <end position="992"/>
    </location>
</feature>
<dbReference type="InterPro" id="IPR002110">
    <property type="entry name" value="Ankyrin_rpt"/>
</dbReference>
<feature type="compositionally biased region" description="Low complexity" evidence="9">
    <location>
        <begin position="2105"/>
        <end position="2117"/>
    </location>
</feature>
<feature type="compositionally biased region" description="Low complexity" evidence="9">
    <location>
        <begin position="1251"/>
        <end position="1265"/>
    </location>
</feature>
<feature type="transmembrane region" description="Helical" evidence="10">
    <location>
        <begin position="1640"/>
        <end position="1662"/>
    </location>
</feature>
<feature type="transmembrane region" description="Helical" evidence="10">
    <location>
        <begin position="1712"/>
        <end position="1742"/>
    </location>
</feature>
<feature type="region of interest" description="Disordered" evidence="9">
    <location>
        <begin position="2651"/>
        <end position="2687"/>
    </location>
</feature>
<dbReference type="PROSITE" id="PS50042">
    <property type="entry name" value="CNMP_BINDING_3"/>
    <property type="match status" value="2"/>
</dbReference>
<reference evidence="12" key="1">
    <citation type="submission" date="2021-05" db="EMBL/GenBank/DDBJ databases">
        <title>The genome of the haptophyte Pavlova lutheri (Diacronema luteri, Pavlovales) - a model for lipid biosynthesis in eukaryotic algae.</title>
        <authorList>
            <person name="Hulatt C.J."/>
            <person name="Posewitz M.C."/>
        </authorList>
    </citation>
    <scope>NUCLEOTIDE SEQUENCE</scope>
    <source>
        <strain evidence="12">NIVA-4/92</strain>
    </source>
</reference>
<dbReference type="GO" id="GO:0005249">
    <property type="term" value="F:voltage-gated potassium channel activity"/>
    <property type="evidence" value="ECO:0007669"/>
    <property type="project" value="InterPro"/>
</dbReference>
<keyword evidence="8" id="KW-0040">ANK repeat</keyword>
<feature type="transmembrane region" description="Helical" evidence="10">
    <location>
        <begin position="149"/>
        <end position="174"/>
    </location>
</feature>
<evidence type="ECO:0000256" key="2">
    <source>
        <dbReference type="ARBA" id="ARBA00007929"/>
    </source>
</evidence>
<dbReference type="InterPro" id="IPR018490">
    <property type="entry name" value="cNMP-bd_dom_sf"/>
</dbReference>
<dbReference type="SUPFAM" id="SSF48403">
    <property type="entry name" value="Ankyrin repeat"/>
    <property type="match status" value="2"/>
</dbReference>
<feature type="repeat" description="ANK" evidence="8">
    <location>
        <begin position="2295"/>
        <end position="2327"/>
    </location>
</feature>
<evidence type="ECO:0000256" key="9">
    <source>
        <dbReference type="SAM" id="MobiDB-lite"/>
    </source>
</evidence>
<feature type="transmembrane region" description="Helical" evidence="10">
    <location>
        <begin position="122"/>
        <end position="142"/>
    </location>
</feature>
<dbReference type="PANTHER" id="PTHR45743:SF2">
    <property type="entry name" value="POTASSIUM CHANNEL AKT1"/>
    <property type="match status" value="1"/>
</dbReference>
<feature type="region of interest" description="Disordered" evidence="9">
    <location>
        <begin position="1065"/>
        <end position="1124"/>
    </location>
</feature>
<feature type="region of interest" description="Disordered" evidence="9">
    <location>
        <begin position="1251"/>
        <end position="1310"/>
    </location>
</feature>
<evidence type="ECO:0000256" key="1">
    <source>
        <dbReference type="ARBA" id="ARBA00004141"/>
    </source>
</evidence>
<comment type="caution">
    <text evidence="12">The sequence shown here is derived from an EMBL/GenBank/DDBJ whole genome shotgun (WGS) entry which is preliminary data.</text>
</comment>
<feature type="compositionally biased region" description="Pro residues" evidence="9">
    <location>
        <begin position="965"/>
        <end position="975"/>
    </location>
</feature>
<dbReference type="OrthoDB" id="426293at2759"/>
<organism evidence="12 13">
    <name type="scientific">Diacronema lutheri</name>
    <name type="common">Unicellular marine alga</name>
    <name type="synonym">Monochrysis lutheri</name>
    <dbReference type="NCBI Taxonomy" id="2081491"/>
    <lineage>
        <taxon>Eukaryota</taxon>
        <taxon>Haptista</taxon>
        <taxon>Haptophyta</taxon>
        <taxon>Pavlovophyceae</taxon>
        <taxon>Pavlovales</taxon>
        <taxon>Pavlovaceae</taxon>
        <taxon>Diacronema</taxon>
    </lineage>
</organism>
<dbReference type="Pfam" id="PF12796">
    <property type="entry name" value="Ank_2"/>
    <property type="match status" value="4"/>
</dbReference>
<evidence type="ECO:0000256" key="5">
    <source>
        <dbReference type="ARBA" id="ARBA00022989"/>
    </source>
</evidence>
<evidence type="ECO:0000256" key="7">
    <source>
        <dbReference type="ARBA" id="ARBA00023136"/>
    </source>
</evidence>
<evidence type="ECO:0000256" key="8">
    <source>
        <dbReference type="PROSITE-ProRule" id="PRU00023"/>
    </source>
</evidence>
<dbReference type="PROSITE" id="PS50088">
    <property type="entry name" value="ANK_REPEAT"/>
    <property type="match status" value="6"/>
</dbReference>
<feature type="compositionally biased region" description="Basic residues" evidence="9">
    <location>
        <begin position="868"/>
        <end position="878"/>
    </location>
</feature>
<dbReference type="Gene3D" id="2.60.120.10">
    <property type="entry name" value="Jelly Rolls"/>
    <property type="match status" value="2"/>
</dbReference>